<feature type="binding site" evidence="15">
    <location>
        <position position="114"/>
    </location>
    <ligand>
        <name>Mn(2+)</name>
        <dbReference type="ChEBI" id="CHEBI:29035"/>
    </ligand>
</feature>
<dbReference type="PANTHER" id="PTHR12871">
    <property type="entry name" value="BETA-1,2-N-ACETYLGLUCOSAMINYLTRANSFERASE II"/>
    <property type="match status" value="1"/>
</dbReference>
<keyword evidence="10" id="KW-0333">Golgi apparatus</keyword>
<keyword evidence="12 16" id="KW-1015">Disulfide bond</keyword>
<dbReference type="Pfam" id="PF05060">
    <property type="entry name" value="MGAT2"/>
    <property type="match status" value="1"/>
</dbReference>
<dbReference type="UniPathway" id="UPA00378"/>
<dbReference type="AlphaFoldDB" id="A0A016VNQ6"/>
<evidence type="ECO:0000256" key="12">
    <source>
        <dbReference type="ARBA" id="ARBA00023157"/>
    </source>
</evidence>
<evidence type="ECO:0000256" key="1">
    <source>
        <dbReference type="ARBA" id="ARBA00001936"/>
    </source>
</evidence>
<keyword evidence="11" id="KW-0472">Membrane</keyword>
<evidence type="ECO:0000256" key="8">
    <source>
        <dbReference type="ARBA" id="ARBA00022968"/>
    </source>
</evidence>
<keyword evidence="4" id="KW-0328">Glycosyltransferase</keyword>
<evidence type="ECO:0000313" key="17">
    <source>
        <dbReference type="EMBL" id="EYC28657.1"/>
    </source>
</evidence>
<keyword evidence="14 15" id="KW-0464">Manganese</keyword>
<evidence type="ECO:0000256" key="15">
    <source>
        <dbReference type="PIRSR" id="PIRSR607754-2"/>
    </source>
</evidence>
<evidence type="ECO:0000256" key="3">
    <source>
        <dbReference type="ARBA" id="ARBA00004922"/>
    </source>
</evidence>
<feature type="disulfide bond" evidence="16">
    <location>
        <begin position="79"/>
        <end position="178"/>
    </location>
</feature>
<dbReference type="GO" id="GO:0009312">
    <property type="term" value="P:oligosaccharide biosynthetic process"/>
    <property type="evidence" value="ECO:0007669"/>
    <property type="project" value="InterPro"/>
</dbReference>
<evidence type="ECO:0000256" key="5">
    <source>
        <dbReference type="ARBA" id="ARBA00022679"/>
    </source>
</evidence>
<comment type="pathway">
    <text evidence="3">Protein modification; protein glycosylation.</text>
</comment>
<evidence type="ECO:0000256" key="2">
    <source>
        <dbReference type="ARBA" id="ARBA00004323"/>
    </source>
</evidence>
<name>A0A016VNQ6_9BILA</name>
<evidence type="ECO:0000256" key="10">
    <source>
        <dbReference type="ARBA" id="ARBA00023034"/>
    </source>
</evidence>
<dbReference type="PANTHER" id="PTHR12871:SF0">
    <property type="entry name" value="ALPHA-1,6-MANNOSYL-GLYCOPROTEIN 2-BETA-N-ACETYLGLUCOSAMINYLTRANSFERASE"/>
    <property type="match status" value="1"/>
</dbReference>
<evidence type="ECO:0000256" key="11">
    <source>
        <dbReference type="ARBA" id="ARBA00023136"/>
    </source>
</evidence>
<accession>A0A016VNQ6</accession>
<evidence type="ECO:0000313" key="18">
    <source>
        <dbReference type="Proteomes" id="UP000024635"/>
    </source>
</evidence>
<proteinExistence type="predicted"/>
<organism evidence="17 18">
    <name type="scientific">Ancylostoma ceylanicum</name>
    <dbReference type="NCBI Taxonomy" id="53326"/>
    <lineage>
        <taxon>Eukaryota</taxon>
        <taxon>Metazoa</taxon>
        <taxon>Ecdysozoa</taxon>
        <taxon>Nematoda</taxon>
        <taxon>Chromadorea</taxon>
        <taxon>Rhabditida</taxon>
        <taxon>Rhabditina</taxon>
        <taxon>Rhabditomorpha</taxon>
        <taxon>Strongyloidea</taxon>
        <taxon>Ancylostomatidae</taxon>
        <taxon>Ancylostomatinae</taxon>
        <taxon>Ancylostoma</taxon>
    </lineage>
</organism>
<keyword evidence="8" id="KW-0735">Signal-anchor</keyword>
<dbReference type="OrthoDB" id="6019616at2759"/>
<reference evidence="18" key="1">
    <citation type="journal article" date="2015" name="Nat. Genet.">
        <title>The genome and transcriptome of the zoonotic hookworm Ancylostoma ceylanicum identify infection-specific gene families.</title>
        <authorList>
            <person name="Schwarz E.M."/>
            <person name="Hu Y."/>
            <person name="Antoshechkin I."/>
            <person name="Miller M.M."/>
            <person name="Sternberg P.W."/>
            <person name="Aroian R.V."/>
        </authorList>
    </citation>
    <scope>NUCLEOTIDE SEQUENCE</scope>
    <source>
        <strain evidence="18">HY135</strain>
    </source>
</reference>
<keyword evidence="5" id="KW-0808">Transferase</keyword>
<evidence type="ECO:0000256" key="9">
    <source>
        <dbReference type="ARBA" id="ARBA00022989"/>
    </source>
</evidence>
<keyword evidence="13" id="KW-0325">Glycoprotein</keyword>
<sequence>MGFLSPDLAVASATCPDCLGGFSPLTLNKTVNSLTGLLTSSASVENVGRSRTPVDQISRITILLTTRDQDPKRVQTLFCKYDDYNWDWSLLQVVVKCLPERFRVIFTKSPRVIHIGDCGVHTHRCNAHNAYASARDIMTQHAKLLFPSRLTVTDVSRRSPKPSKENGGWGDIRDHALCRANTYPLNAAAHAIPELSDLLRSTVHIGPSLARKEGL</sequence>
<evidence type="ECO:0000256" key="4">
    <source>
        <dbReference type="ARBA" id="ARBA00022676"/>
    </source>
</evidence>
<dbReference type="EMBL" id="JARK01001343">
    <property type="protein sequence ID" value="EYC28657.1"/>
    <property type="molecule type" value="Genomic_DNA"/>
</dbReference>
<dbReference type="GO" id="GO:0006487">
    <property type="term" value="P:protein N-linked glycosylation"/>
    <property type="evidence" value="ECO:0007669"/>
    <property type="project" value="TreeGrafter"/>
</dbReference>
<dbReference type="GO" id="GO:0008455">
    <property type="term" value="F:alpha-1,6-mannosylglycoprotein 2-beta-N-acetylglucosaminyltransferase activity"/>
    <property type="evidence" value="ECO:0007669"/>
    <property type="project" value="InterPro"/>
</dbReference>
<keyword evidence="9" id="KW-1133">Transmembrane helix</keyword>
<evidence type="ECO:0000256" key="6">
    <source>
        <dbReference type="ARBA" id="ARBA00022692"/>
    </source>
</evidence>
<dbReference type="GO" id="GO:0000139">
    <property type="term" value="C:Golgi membrane"/>
    <property type="evidence" value="ECO:0007669"/>
    <property type="project" value="UniProtKB-SubCell"/>
</dbReference>
<dbReference type="GO" id="GO:0005795">
    <property type="term" value="C:Golgi stack"/>
    <property type="evidence" value="ECO:0007669"/>
    <property type="project" value="InterPro"/>
</dbReference>
<comment type="caution">
    <text evidence="17">The sequence shown here is derived from an EMBL/GenBank/DDBJ whole genome shotgun (WGS) entry which is preliminary data.</text>
</comment>
<keyword evidence="18" id="KW-1185">Reference proteome</keyword>
<dbReference type="STRING" id="53326.A0A016VNQ6"/>
<keyword evidence="7 15" id="KW-0479">Metal-binding</keyword>
<protein>
    <submittedName>
        <fullName evidence="17">Uncharacterized protein</fullName>
    </submittedName>
</protein>
<gene>
    <name evidence="17" type="primary">Acey_s0007.g3345</name>
    <name evidence="17" type="ORF">Y032_0007g3345</name>
</gene>
<comment type="subcellular location">
    <subcellularLocation>
        <location evidence="2">Golgi apparatus membrane</location>
        <topology evidence="2">Single-pass type II membrane protein</topology>
    </subcellularLocation>
</comment>
<evidence type="ECO:0000256" key="7">
    <source>
        <dbReference type="ARBA" id="ARBA00022723"/>
    </source>
</evidence>
<evidence type="ECO:0000256" key="14">
    <source>
        <dbReference type="ARBA" id="ARBA00023211"/>
    </source>
</evidence>
<dbReference type="InterPro" id="IPR007754">
    <property type="entry name" value="GlcNAc_II"/>
</dbReference>
<dbReference type="GO" id="GO:0046872">
    <property type="term" value="F:metal ion binding"/>
    <property type="evidence" value="ECO:0007669"/>
    <property type="project" value="UniProtKB-KW"/>
</dbReference>
<evidence type="ECO:0000256" key="16">
    <source>
        <dbReference type="PIRSR" id="PIRSR607754-3"/>
    </source>
</evidence>
<evidence type="ECO:0000256" key="13">
    <source>
        <dbReference type="ARBA" id="ARBA00023180"/>
    </source>
</evidence>
<feature type="disulfide bond" evidence="16">
    <location>
        <begin position="118"/>
        <end position="125"/>
    </location>
</feature>
<dbReference type="Proteomes" id="UP000024635">
    <property type="component" value="Unassembled WGS sequence"/>
</dbReference>
<comment type="cofactor">
    <cofactor evidence="1 15">
        <name>Mn(2+)</name>
        <dbReference type="ChEBI" id="CHEBI:29035"/>
    </cofactor>
</comment>
<keyword evidence="6" id="KW-0812">Transmembrane</keyword>